<dbReference type="Pfam" id="PF13358">
    <property type="entry name" value="DDE_3"/>
    <property type="match status" value="1"/>
</dbReference>
<dbReference type="Gene3D" id="3.30.420.10">
    <property type="entry name" value="Ribonuclease H-like superfamily/Ribonuclease H"/>
    <property type="match status" value="1"/>
</dbReference>
<feature type="domain" description="Tc1-like transposase DDE" evidence="1">
    <location>
        <begin position="11"/>
        <end position="151"/>
    </location>
</feature>
<evidence type="ECO:0000313" key="2">
    <source>
        <dbReference type="EMBL" id="CAA9243452.1"/>
    </source>
</evidence>
<sequence>MWQRYMDPARFAFLDETGASTDMVRRHGWAPRGERLVDAAPHGHWRTTTFVAGLRQSGLVAPFVLDGPMTGAAFRAYVERVLAPALAPGDVVVMDNLGAHKVAGVAEAIGAAGASLLYLPPYSPDLNPIEQAFAKLKALLRKAEARTMDALWAAIADLLSAYSPEECQNYLADCGYEPV</sequence>
<dbReference type="PANTHER" id="PTHR46564:SF1">
    <property type="entry name" value="TRANSPOSASE"/>
    <property type="match status" value="1"/>
</dbReference>
<dbReference type="InterPro" id="IPR047655">
    <property type="entry name" value="Transpos_IS630-like"/>
</dbReference>
<organism evidence="2">
    <name type="scientific">uncultured Acetobacteraceae bacterium</name>
    <dbReference type="NCBI Taxonomy" id="169975"/>
    <lineage>
        <taxon>Bacteria</taxon>
        <taxon>Pseudomonadati</taxon>
        <taxon>Pseudomonadota</taxon>
        <taxon>Alphaproteobacteria</taxon>
        <taxon>Acetobacterales</taxon>
        <taxon>Acetobacteraceae</taxon>
        <taxon>environmental samples</taxon>
    </lineage>
</organism>
<dbReference type="AlphaFoldDB" id="A0A6J4I7D7"/>
<accession>A0A6J4I7D7</accession>
<evidence type="ECO:0000259" key="1">
    <source>
        <dbReference type="Pfam" id="PF13358"/>
    </source>
</evidence>
<dbReference type="InterPro" id="IPR038717">
    <property type="entry name" value="Tc1-like_DDE_dom"/>
</dbReference>
<protein>
    <submittedName>
        <fullName evidence="2">Mobile element protein</fullName>
    </submittedName>
</protein>
<proteinExistence type="predicted"/>
<dbReference type="PANTHER" id="PTHR46564">
    <property type="entry name" value="TRANSPOSASE"/>
    <property type="match status" value="1"/>
</dbReference>
<dbReference type="NCBIfam" id="NF033545">
    <property type="entry name" value="transpos_IS630"/>
    <property type="match status" value="1"/>
</dbReference>
<reference evidence="2" key="1">
    <citation type="submission" date="2020-02" db="EMBL/GenBank/DDBJ databases">
        <authorList>
            <person name="Meier V. D."/>
        </authorList>
    </citation>
    <scope>NUCLEOTIDE SEQUENCE</scope>
    <source>
        <strain evidence="2">AVDCRST_MAG04</strain>
    </source>
</reference>
<gene>
    <name evidence="2" type="ORF">AVDCRST_MAG04-1742</name>
</gene>
<dbReference type="EMBL" id="CADCTL010000120">
    <property type="protein sequence ID" value="CAA9243452.1"/>
    <property type="molecule type" value="Genomic_DNA"/>
</dbReference>
<dbReference type="InterPro" id="IPR036397">
    <property type="entry name" value="RNaseH_sf"/>
</dbReference>
<dbReference type="GO" id="GO:0003676">
    <property type="term" value="F:nucleic acid binding"/>
    <property type="evidence" value="ECO:0007669"/>
    <property type="project" value="InterPro"/>
</dbReference>
<name>A0A6J4I7D7_9PROT</name>